<organism evidence="2 3">
    <name type="scientific">Neobacillus massiliamazoniensis</name>
    <dbReference type="NCBI Taxonomy" id="1499688"/>
    <lineage>
        <taxon>Bacteria</taxon>
        <taxon>Bacillati</taxon>
        <taxon>Bacillota</taxon>
        <taxon>Bacilli</taxon>
        <taxon>Bacillales</taxon>
        <taxon>Bacillaceae</taxon>
        <taxon>Neobacillus</taxon>
    </lineage>
</organism>
<evidence type="ECO:0000313" key="3">
    <source>
        <dbReference type="Proteomes" id="UP000199087"/>
    </source>
</evidence>
<name>A0A0U1NZ09_9BACI</name>
<dbReference type="STRING" id="1499688.BN000_03173"/>
<evidence type="ECO:0000256" key="1">
    <source>
        <dbReference type="SAM" id="MobiDB-lite"/>
    </source>
</evidence>
<dbReference type="RefSeq" id="WP_176699823.1">
    <property type="nucleotide sequence ID" value="NZ_CVRB01000003.1"/>
</dbReference>
<evidence type="ECO:0000313" key="2">
    <source>
        <dbReference type="EMBL" id="CRK83213.1"/>
    </source>
</evidence>
<accession>A0A0U1NZ09</accession>
<gene>
    <name evidence="2" type="ORF">BN000_03173</name>
</gene>
<keyword evidence="3" id="KW-1185">Reference proteome</keyword>
<sequence>MGEKKKKNPFLTDKPSGTLPKRDKDNSLLLNLNKKMKDNIDKLKESK</sequence>
<proteinExistence type="predicted"/>
<protein>
    <submittedName>
        <fullName evidence="2">Uncharacterized protein</fullName>
    </submittedName>
</protein>
<dbReference type="EMBL" id="CVRB01000003">
    <property type="protein sequence ID" value="CRK83213.1"/>
    <property type="molecule type" value="Genomic_DNA"/>
</dbReference>
<reference evidence="3" key="1">
    <citation type="submission" date="2015-05" db="EMBL/GenBank/DDBJ databases">
        <authorList>
            <person name="Urmite Genomes"/>
        </authorList>
    </citation>
    <scope>NUCLEOTIDE SEQUENCE [LARGE SCALE GENOMIC DNA]</scope>
    <source>
        <strain evidence="3">LF1</strain>
    </source>
</reference>
<dbReference type="AlphaFoldDB" id="A0A0U1NZ09"/>
<feature type="region of interest" description="Disordered" evidence="1">
    <location>
        <begin position="1"/>
        <end position="31"/>
    </location>
</feature>
<dbReference type="Proteomes" id="UP000199087">
    <property type="component" value="Unassembled WGS sequence"/>
</dbReference>